<name>A0A423WX47_9PEZI</name>
<evidence type="ECO:0000313" key="3">
    <source>
        <dbReference type="Proteomes" id="UP000285146"/>
    </source>
</evidence>
<comment type="caution">
    <text evidence="2">The sequence shown here is derived from an EMBL/GenBank/DDBJ whole genome shotgun (WGS) entry which is preliminary data.</text>
</comment>
<dbReference type="InParanoid" id="A0A423WX47"/>
<dbReference type="AlphaFoldDB" id="A0A423WX47"/>
<protein>
    <recommendedName>
        <fullName evidence="4">F-box domain-containing protein</fullName>
    </recommendedName>
</protein>
<evidence type="ECO:0008006" key="4">
    <source>
        <dbReference type="Google" id="ProtNLM"/>
    </source>
</evidence>
<accession>A0A423WX47</accession>
<keyword evidence="3" id="KW-1185">Reference proteome</keyword>
<proteinExistence type="predicted"/>
<reference evidence="2 3" key="1">
    <citation type="submission" date="2015-09" db="EMBL/GenBank/DDBJ databases">
        <title>Host preference determinants of Valsa canker pathogens revealed by comparative genomics.</title>
        <authorList>
            <person name="Yin Z."/>
            <person name="Huang L."/>
        </authorList>
    </citation>
    <scope>NUCLEOTIDE SEQUENCE [LARGE SCALE GENOMIC DNA]</scope>
    <source>
        <strain evidence="2 3">SXYLt</strain>
    </source>
</reference>
<gene>
    <name evidence="2" type="ORF">VPNG_06062</name>
</gene>
<organism evidence="2 3">
    <name type="scientific">Cytospora leucostoma</name>
    <dbReference type="NCBI Taxonomy" id="1230097"/>
    <lineage>
        <taxon>Eukaryota</taxon>
        <taxon>Fungi</taxon>
        <taxon>Dikarya</taxon>
        <taxon>Ascomycota</taxon>
        <taxon>Pezizomycotina</taxon>
        <taxon>Sordariomycetes</taxon>
        <taxon>Sordariomycetidae</taxon>
        <taxon>Diaporthales</taxon>
        <taxon>Cytosporaceae</taxon>
        <taxon>Cytospora</taxon>
    </lineage>
</organism>
<evidence type="ECO:0000256" key="1">
    <source>
        <dbReference type="SAM" id="MobiDB-lite"/>
    </source>
</evidence>
<feature type="region of interest" description="Disordered" evidence="1">
    <location>
        <begin position="1"/>
        <end position="26"/>
    </location>
</feature>
<dbReference type="OrthoDB" id="5281164at2759"/>
<evidence type="ECO:0000313" key="2">
    <source>
        <dbReference type="EMBL" id="ROW08023.1"/>
    </source>
</evidence>
<dbReference type="STRING" id="1230097.A0A423WX47"/>
<sequence>MSLFRRRPAPASSKPLKQTTDPAPNHHIDSLLSGRPSGIGLMDLPPEIHLLIGKELIYPDALSLKHTSRYFYSLIKTGVSLKVAWLMERRMLHLDCPKDRMCILRTDREFCRGSVSLLMRRRREHIEYKTLFDAADAVAEEVSDVVVEVVLAEVVAEVAVEVIVKVVEDVEEEVVEELANAGSKSSVSPEGA</sequence>
<dbReference type="Proteomes" id="UP000285146">
    <property type="component" value="Unassembled WGS sequence"/>
</dbReference>
<dbReference type="EMBL" id="LKEB01000036">
    <property type="protein sequence ID" value="ROW08023.1"/>
    <property type="molecule type" value="Genomic_DNA"/>
</dbReference>